<dbReference type="SMART" id="SM00458">
    <property type="entry name" value="RICIN"/>
    <property type="match status" value="1"/>
</dbReference>
<reference evidence="3 4" key="1">
    <citation type="submission" date="2020-08" db="EMBL/GenBank/DDBJ databases">
        <title>Genomic Encyclopedia of Type Strains, Phase III (KMG-III): the genomes of soil and plant-associated and newly described type strains.</title>
        <authorList>
            <person name="Whitman W."/>
        </authorList>
    </citation>
    <scope>NUCLEOTIDE SEQUENCE [LARGE SCALE GENOMIC DNA]</scope>
    <source>
        <strain evidence="3 4">CECT 8799</strain>
    </source>
</reference>
<dbReference type="CDD" id="cd00161">
    <property type="entry name" value="beta-trefoil_Ricin-like"/>
    <property type="match status" value="1"/>
</dbReference>
<dbReference type="Pfam" id="PF14200">
    <property type="entry name" value="RicinB_lectin_2"/>
    <property type="match status" value="2"/>
</dbReference>
<proteinExistence type="predicted"/>
<feature type="chain" id="PRO_5031340249" description="Ricin B lectin domain-containing protein" evidence="1">
    <location>
        <begin position="24"/>
        <end position="512"/>
    </location>
</feature>
<protein>
    <recommendedName>
        <fullName evidence="2">Ricin B lectin domain-containing protein</fullName>
    </recommendedName>
</protein>
<accession>A0A7W4WDL0</accession>
<dbReference type="Gene3D" id="2.80.10.50">
    <property type="match status" value="3"/>
</dbReference>
<keyword evidence="4" id="KW-1185">Reference proteome</keyword>
<dbReference type="SUPFAM" id="SSF50370">
    <property type="entry name" value="Ricin B-like lectins"/>
    <property type="match status" value="1"/>
</dbReference>
<dbReference type="InterPro" id="IPR011050">
    <property type="entry name" value="Pectin_lyase_fold/virulence"/>
</dbReference>
<feature type="domain" description="Ricin B lectin" evidence="2">
    <location>
        <begin position="29"/>
        <end position="165"/>
    </location>
</feature>
<evidence type="ECO:0000313" key="4">
    <source>
        <dbReference type="Proteomes" id="UP000535937"/>
    </source>
</evidence>
<evidence type="ECO:0000313" key="3">
    <source>
        <dbReference type="EMBL" id="MBB3061777.1"/>
    </source>
</evidence>
<dbReference type="InterPro" id="IPR012334">
    <property type="entry name" value="Pectin_lyas_fold"/>
</dbReference>
<dbReference type="EMBL" id="JACHWZ010000011">
    <property type="protein sequence ID" value="MBB3061777.1"/>
    <property type="molecule type" value="Genomic_DNA"/>
</dbReference>
<dbReference type="RefSeq" id="WP_183460483.1">
    <property type="nucleotide sequence ID" value="NZ_JACHWZ010000011.1"/>
</dbReference>
<dbReference type="Gene3D" id="2.160.20.10">
    <property type="entry name" value="Single-stranded right-handed beta-helix, Pectin lyase-like"/>
    <property type="match status" value="1"/>
</dbReference>
<keyword evidence="1" id="KW-0732">Signal</keyword>
<dbReference type="InterPro" id="IPR000772">
    <property type="entry name" value="Ricin_B_lectin"/>
</dbReference>
<comment type="caution">
    <text evidence="3">The sequence shown here is derived from an EMBL/GenBank/DDBJ whole genome shotgun (WGS) entry which is preliminary data.</text>
</comment>
<feature type="signal peptide" evidence="1">
    <location>
        <begin position="1"/>
        <end position="23"/>
    </location>
</feature>
<dbReference type="Proteomes" id="UP000535937">
    <property type="component" value="Unassembled WGS sequence"/>
</dbReference>
<name>A0A7W4WDL0_9GAMM</name>
<dbReference type="AlphaFoldDB" id="A0A7W4WDL0"/>
<organism evidence="3 4">
    <name type="scientific">Microbulbifer rhizosphaerae</name>
    <dbReference type="NCBI Taxonomy" id="1562603"/>
    <lineage>
        <taxon>Bacteria</taxon>
        <taxon>Pseudomonadati</taxon>
        <taxon>Pseudomonadota</taxon>
        <taxon>Gammaproteobacteria</taxon>
        <taxon>Cellvibrionales</taxon>
        <taxon>Microbulbiferaceae</taxon>
        <taxon>Microbulbifer</taxon>
    </lineage>
</organism>
<sequence>MNRFIRILLTATAAFWLAADTLAQVNPDTWYMLVNRHSGMAMDIEGGSTEAGARLVQWNPNEAPNQQFRFLDSGNGYYRLAARHSGMVLDVYEWNDADGADIAQWEDLNGTNQQFRLDDMGGGYYRLVNNFSGKALDNWDWSTEAGTRISQFTPTDAAVQQWQLVPVDGDPPSGDCGGGTPQATVTGGPGNYQVNGNSVGGNYFNAINTAIASLSSGRNSQERVTVFADGSIGANSIVLPSHTALEVCGTMNVGNAAGRGAIQAIGVENVSVPFLKMTGSPYFGMRFADAHDLHLGQIDLRLNGGLGIRFDRDRPGSTNVRMDYVYVSGTGNHGVETWNIDGLEIGTIIARNTGYSGLLLNNTRNAVIGLVDGEDTGTGTGYATLRFANENGRINGGYPTNIFVDRVISRRGGRGFFCVSNSGGAVVNNIDFADNGNNSILIENCHNVTVDGGVINGGGELRLAARSEFPNNSDITIANLDVFNTSVREQPCGENVNWIDVNVQGGNFNVCN</sequence>
<evidence type="ECO:0000259" key="2">
    <source>
        <dbReference type="SMART" id="SM00458"/>
    </source>
</evidence>
<dbReference type="SUPFAM" id="SSF51126">
    <property type="entry name" value="Pectin lyase-like"/>
    <property type="match status" value="1"/>
</dbReference>
<gene>
    <name evidence="3" type="ORF">FHS09_002617</name>
</gene>
<evidence type="ECO:0000256" key="1">
    <source>
        <dbReference type="SAM" id="SignalP"/>
    </source>
</evidence>
<dbReference type="InterPro" id="IPR035992">
    <property type="entry name" value="Ricin_B-like_lectins"/>
</dbReference>
<dbReference type="PROSITE" id="PS50231">
    <property type="entry name" value="RICIN_B_LECTIN"/>
    <property type="match status" value="1"/>
</dbReference>